<evidence type="ECO:0000256" key="4">
    <source>
        <dbReference type="ARBA" id="ARBA00023163"/>
    </source>
</evidence>
<keyword evidence="4" id="KW-0804">Transcription</keyword>
<proteinExistence type="inferred from homology"/>
<evidence type="ECO:0000256" key="6">
    <source>
        <dbReference type="SAM" id="MobiDB-lite"/>
    </source>
</evidence>
<feature type="compositionally biased region" description="Polar residues" evidence="6">
    <location>
        <begin position="147"/>
        <end position="160"/>
    </location>
</feature>
<organism evidence="7 8">
    <name type="scientific">Dillenia turbinata</name>
    <dbReference type="NCBI Taxonomy" id="194707"/>
    <lineage>
        <taxon>Eukaryota</taxon>
        <taxon>Viridiplantae</taxon>
        <taxon>Streptophyta</taxon>
        <taxon>Embryophyta</taxon>
        <taxon>Tracheophyta</taxon>
        <taxon>Spermatophyta</taxon>
        <taxon>Magnoliopsida</taxon>
        <taxon>eudicotyledons</taxon>
        <taxon>Gunneridae</taxon>
        <taxon>Pentapetalae</taxon>
        <taxon>Dilleniales</taxon>
        <taxon>Dilleniaceae</taxon>
        <taxon>Dillenia</taxon>
    </lineage>
</organism>
<dbReference type="PANTHER" id="PTHR12691">
    <property type="entry name" value="MEDIATOR OF RNA POLYMERASE II TRANSCRIPTION SUBUNIT 23"/>
    <property type="match status" value="1"/>
</dbReference>
<reference evidence="7 8" key="1">
    <citation type="submission" date="2023-12" db="EMBL/GenBank/DDBJ databases">
        <title>A high-quality genome assembly for Dillenia turbinata (Dilleniales).</title>
        <authorList>
            <person name="Chanderbali A."/>
        </authorList>
    </citation>
    <scope>NUCLEOTIDE SEQUENCE [LARGE SCALE GENOMIC DNA]</scope>
    <source>
        <strain evidence="7">LSX21</strain>
        <tissue evidence="7">Leaf</tissue>
    </source>
</reference>
<evidence type="ECO:0000256" key="1">
    <source>
        <dbReference type="ARBA" id="ARBA00004123"/>
    </source>
</evidence>
<dbReference type="EMBL" id="JBAMMX010000011">
    <property type="protein sequence ID" value="KAK6931621.1"/>
    <property type="molecule type" value="Genomic_DNA"/>
</dbReference>
<evidence type="ECO:0000256" key="3">
    <source>
        <dbReference type="ARBA" id="ARBA00023015"/>
    </source>
</evidence>
<evidence type="ECO:0008006" key="9">
    <source>
        <dbReference type="Google" id="ProtNLM"/>
    </source>
</evidence>
<evidence type="ECO:0000313" key="7">
    <source>
        <dbReference type="EMBL" id="KAK6931621.1"/>
    </source>
</evidence>
<feature type="non-terminal residue" evidence="7">
    <location>
        <position position="588"/>
    </location>
</feature>
<dbReference type="Proteomes" id="UP001370490">
    <property type="component" value="Unassembled WGS sequence"/>
</dbReference>
<protein>
    <recommendedName>
        <fullName evidence="9">Mediator of RNA polymerase II transcription subunit 23</fullName>
    </recommendedName>
</protein>
<accession>A0AAN8ZB35</accession>
<comment type="subcellular location">
    <subcellularLocation>
        <location evidence="1">Nucleus</location>
    </subcellularLocation>
</comment>
<sequence>NKAQKRVVALNRELPPRNEQFLLDFEQLKSQFTDQDQLRAVTETVLISLVVQCSSHTPRAEFLLFALRSLCTMGYINWDTFLPSLLSSVSSAEVSLVQGNQAMAAISSVTLSQSGPLQSSSTMPNSSNFQASNPASPLPSVHGIGSPAQSGNGPSSCATISPVKSSDVSCSGQQSAARVNSSIRENAVSGLRQLCCKIILAGLESNLKPATHADVFYHMLNWLVNWDRKLLGTDESDCSKIWRPDKALIEWLHSCLDVIWLLVLEDKCRIPFYELLRSGLQFIENIPDDEALFTLILEIHRRRDMMAVHMQMLDQHLHCPTFGTSRFQFQMASIISGEAVTNMRYPPITYPSVLGEPLHGEDLANSIQRGSLDWERALRCLRHALRTTPSPDWWRRVLLIAPCYRSQSQVAVGAVFTSEMICEATIDRIVELLKLSNSEVNCWQEWLMFSDVFYFLMKSGCVDFVDFVDQLVLRLKETDPHILRTNHVTWLLAQIIRIELVMTALNTDHRKVETTRKILLFHKEERSSDPSSPQSILLDFISSCQNLRIWSFNTATRDFLNTEQLQKGKQIDEWWRQATKGKSYPSNY</sequence>
<evidence type="ECO:0000313" key="8">
    <source>
        <dbReference type="Proteomes" id="UP001370490"/>
    </source>
</evidence>
<dbReference type="PANTHER" id="PTHR12691:SF10">
    <property type="entry name" value="MEDIATOR OF RNA POLYMERASE II TRANSCRIPTION SUBUNIT 23"/>
    <property type="match status" value="1"/>
</dbReference>
<keyword evidence="8" id="KW-1185">Reference proteome</keyword>
<keyword evidence="5" id="KW-0539">Nucleus</keyword>
<dbReference type="AlphaFoldDB" id="A0AAN8ZB35"/>
<name>A0AAN8ZB35_9MAGN</name>
<gene>
    <name evidence="7" type="ORF">RJ641_003414</name>
</gene>
<dbReference type="InterPro" id="IPR021629">
    <property type="entry name" value="Mediator_Med23"/>
</dbReference>
<feature type="non-terminal residue" evidence="7">
    <location>
        <position position="1"/>
    </location>
</feature>
<dbReference type="GO" id="GO:0010628">
    <property type="term" value="P:positive regulation of gene expression"/>
    <property type="evidence" value="ECO:0007669"/>
    <property type="project" value="TreeGrafter"/>
</dbReference>
<comment type="caution">
    <text evidence="7">The sequence shown here is derived from an EMBL/GenBank/DDBJ whole genome shotgun (WGS) entry which is preliminary data.</text>
</comment>
<comment type="similarity">
    <text evidence="2">Belongs to the Mediator complex subunit 23 family.</text>
</comment>
<dbReference type="GO" id="GO:0005667">
    <property type="term" value="C:transcription regulator complex"/>
    <property type="evidence" value="ECO:0007669"/>
    <property type="project" value="TreeGrafter"/>
</dbReference>
<evidence type="ECO:0000256" key="5">
    <source>
        <dbReference type="ARBA" id="ARBA00023242"/>
    </source>
</evidence>
<feature type="region of interest" description="Disordered" evidence="6">
    <location>
        <begin position="116"/>
        <end position="160"/>
    </location>
</feature>
<dbReference type="GO" id="GO:0006357">
    <property type="term" value="P:regulation of transcription by RNA polymerase II"/>
    <property type="evidence" value="ECO:0007669"/>
    <property type="project" value="TreeGrafter"/>
</dbReference>
<keyword evidence="3" id="KW-0805">Transcription regulation</keyword>
<dbReference type="GO" id="GO:0016592">
    <property type="term" value="C:mediator complex"/>
    <property type="evidence" value="ECO:0007669"/>
    <property type="project" value="TreeGrafter"/>
</dbReference>
<feature type="compositionally biased region" description="Polar residues" evidence="6">
    <location>
        <begin position="116"/>
        <end position="135"/>
    </location>
</feature>
<evidence type="ECO:0000256" key="2">
    <source>
        <dbReference type="ARBA" id="ARBA00010222"/>
    </source>
</evidence>